<comment type="caution">
    <text evidence="1">The sequence shown here is derived from an EMBL/GenBank/DDBJ whole genome shotgun (WGS) entry which is preliminary data.</text>
</comment>
<evidence type="ECO:0000313" key="1">
    <source>
        <dbReference type="EMBL" id="MFD1147442.1"/>
    </source>
</evidence>
<dbReference type="RefSeq" id="WP_380722577.1">
    <property type="nucleotide sequence ID" value="NZ_JBHTLK010000035.1"/>
</dbReference>
<dbReference type="Proteomes" id="UP001597168">
    <property type="component" value="Unassembled WGS sequence"/>
</dbReference>
<name>A0ABW3QRU9_9PSEU</name>
<organism evidence="1 2">
    <name type="scientific">Saccharothrix hoggarensis</name>
    <dbReference type="NCBI Taxonomy" id="913853"/>
    <lineage>
        <taxon>Bacteria</taxon>
        <taxon>Bacillati</taxon>
        <taxon>Actinomycetota</taxon>
        <taxon>Actinomycetes</taxon>
        <taxon>Pseudonocardiales</taxon>
        <taxon>Pseudonocardiaceae</taxon>
        <taxon>Saccharothrix</taxon>
    </lineage>
</organism>
<evidence type="ECO:0000313" key="2">
    <source>
        <dbReference type="Proteomes" id="UP001597168"/>
    </source>
</evidence>
<keyword evidence="2" id="KW-1185">Reference proteome</keyword>
<accession>A0ABW3QRU9</accession>
<reference evidence="2" key="1">
    <citation type="journal article" date="2019" name="Int. J. Syst. Evol. Microbiol.">
        <title>The Global Catalogue of Microorganisms (GCM) 10K type strain sequencing project: providing services to taxonomists for standard genome sequencing and annotation.</title>
        <authorList>
            <consortium name="The Broad Institute Genomics Platform"/>
            <consortium name="The Broad Institute Genome Sequencing Center for Infectious Disease"/>
            <person name="Wu L."/>
            <person name="Ma J."/>
        </authorList>
    </citation>
    <scope>NUCLEOTIDE SEQUENCE [LARGE SCALE GENOMIC DNA]</scope>
    <source>
        <strain evidence="2">CCUG 60214</strain>
    </source>
</reference>
<gene>
    <name evidence="1" type="ORF">ACFQ3T_09940</name>
</gene>
<protein>
    <submittedName>
        <fullName evidence="1">Uncharacterized protein</fullName>
    </submittedName>
</protein>
<proteinExistence type="predicted"/>
<dbReference type="EMBL" id="JBHTLK010000035">
    <property type="protein sequence ID" value="MFD1147442.1"/>
    <property type="molecule type" value="Genomic_DNA"/>
</dbReference>
<sequence>MSTYASSSGALITPSRSVARPACAPAASSRVTAGASGAASGFARVVR</sequence>